<dbReference type="RefSeq" id="WP_273742852.1">
    <property type="nucleotide sequence ID" value="NZ_CP117466.1"/>
</dbReference>
<evidence type="ECO:0000313" key="1">
    <source>
        <dbReference type="EMBL" id="WDA11645.1"/>
    </source>
</evidence>
<protein>
    <submittedName>
        <fullName evidence="1">Uncharacterized protein</fullName>
    </submittedName>
</protein>
<evidence type="ECO:0000313" key="2">
    <source>
        <dbReference type="Proteomes" id="UP001216899"/>
    </source>
</evidence>
<keyword evidence="2" id="KW-1185">Reference proteome</keyword>
<dbReference type="EMBL" id="CP117466">
    <property type="protein sequence ID" value="WDA11645.1"/>
    <property type="molecule type" value="Genomic_DNA"/>
</dbReference>
<organism evidence="1 2">
    <name type="scientific">Paracoccus marcusii</name>
    <dbReference type="NCBI Taxonomy" id="59779"/>
    <lineage>
        <taxon>Bacteria</taxon>
        <taxon>Pseudomonadati</taxon>
        <taxon>Pseudomonadota</taxon>
        <taxon>Alphaproteobacteria</taxon>
        <taxon>Rhodobacterales</taxon>
        <taxon>Paracoccaceae</taxon>
        <taxon>Paracoccus</taxon>
    </lineage>
</organism>
<sequence length="104" mass="11270">MTEDTADISINGVSHPILCGLCNTPIAYRGEADPDRGEVGCASCGNWADVKEAASIAIEYAKDEAQLAINRMAKEAARKSKFMTFKGQTSHNKSYRFVVGDLQI</sequence>
<proteinExistence type="predicted"/>
<reference evidence="1 2" key="1">
    <citation type="submission" date="2023-02" db="EMBL/GenBank/DDBJ databases">
        <title>Whole genome sequenc of Paracoccus marcusii MBLB0836.</title>
        <authorList>
            <person name="Seo M.-J."/>
            <person name="Cho E.-S."/>
            <person name="Hwang C.Y."/>
        </authorList>
    </citation>
    <scope>NUCLEOTIDE SEQUENCE [LARGE SCALE GENOMIC DNA]</scope>
    <source>
        <strain evidence="1 2">MBLB0836</strain>
    </source>
</reference>
<dbReference type="Proteomes" id="UP001216899">
    <property type="component" value="Chromosome"/>
</dbReference>
<gene>
    <name evidence="1" type="ORF">PRL19_10065</name>
</gene>
<name>A0ABY7UNY3_9RHOB</name>
<accession>A0ABY7UNY3</accession>